<protein>
    <recommendedName>
        <fullName evidence="1">DUF218 domain-containing protein</fullName>
    </recommendedName>
</protein>
<accession>A0A381SJQ6</accession>
<name>A0A381SJQ6_9ZZZZ</name>
<dbReference type="InterPro" id="IPR014729">
    <property type="entry name" value="Rossmann-like_a/b/a_fold"/>
</dbReference>
<dbReference type="PANTHER" id="PTHR30336:SF20">
    <property type="entry name" value="DUF218 DOMAIN-CONTAINING PROTEIN"/>
    <property type="match status" value="1"/>
</dbReference>
<dbReference type="Pfam" id="PF02698">
    <property type="entry name" value="DUF218"/>
    <property type="match status" value="1"/>
</dbReference>
<dbReference type="GO" id="GO:0005886">
    <property type="term" value="C:plasma membrane"/>
    <property type="evidence" value="ECO:0007669"/>
    <property type="project" value="TreeGrafter"/>
</dbReference>
<dbReference type="EMBL" id="UINC01003135">
    <property type="protein sequence ID" value="SVA03659.1"/>
    <property type="molecule type" value="Genomic_DNA"/>
</dbReference>
<dbReference type="Gene3D" id="3.40.50.620">
    <property type="entry name" value="HUPs"/>
    <property type="match status" value="1"/>
</dbReference>
<reference evidence="2" key="1">
    <citation type="submission" date="2018-05" db="EMBL/GenBank/DDBJ databases">
        <authorList>
            <person name="Lanie J.A."/>
            <person name="Ng W.-L."/>
            <person name="Kazmierczak K.M."/>
            <person name="Andrzejewski T.M."/>
            <person name="Davidsen T.M."/>
            <person name="Wayne K.J."/>
            <person name="Tettelin H."/>
            <person name="Glass J.I."/>
            <person name="Rusch D."/>
            <person name="Podicherti R."/>
            <person name="Tsui H.-C.T."/>
            <person name="Winkler M.E."/>
        </authorList>
    </citation>
    <scope>NUCLEOTIDE SEQUENCE</scope>
</reference>
<feature type="domain" description="DUF218" evidence="1">
    <location>
        <begin position="49"/>
        <end position="189"/>
    </location>
</feature>
<evidence type="ECO:0000313" key="2">
    <source>
        <dbReference type="EMBL" id="SVA03659.1"/>
    </source>
</evidence>
<gene>
    <name evidence="2" type="ORF">METZ01_LOCUS56513</name>
</gene>
<sequence>MLKVRWRSFVAFAFLITCVLLGSLYVARVPVLSWLGSLMIVVDPIQASDAILILDGSYFGEREIVAADLYKDGYAPRVAVTLGYEPQSSKILRQRSVSPASPTEFKLLLLRELGVPDDAIVVLEEGVESTFDEANLVADWVDDANIGSLILVTTRFHSARALYIFQRVFGDRNVRLTMYPTSVDYFNPETWWQNRTTLRIGLFELQKLFFYRLVY</sequence>
<proteinExistence type="predicted"/>
<dbReference type="InterPro" id="IPR051599">
    <property type="entry name" value="Cell_Envelope_Assoc"/>
</dbReference>
<dbReference type="AlphaFoldDB" id="A0A381SJQ6"/>
<evidence type="ECO:0000259" key="1">
    <source>
        <dbReference type="Pfam" id="PF02698"/>
    </source>
</evidence>
<organism evidence="2">
    <name type="scientific">marine metagenome</name>
    <dbReference type="NCBI Taxonomy" id="408172"/>
    <lineage>
        <taxon>unclassified sequences</taxon>
        <taxon>metagenomes</taxon>
        <taxon>ecological metagenomes</taxon>
    </lineage>
</organism>
<dbReference type="PANTHER" id="PTHR30336">
    <property type="entry name" value="INNER MEMBRANE PROTEIN, PROBABLE PERMEASE"/>
    <property type="match status" value="1"/>
</dbReference>
<dbReference type="InterPro" id="IPR003848">
    <property type="entry name" value="DUF218"/>
</dbReference>
<dbReference type="CDD" id="cd06259">
    <property type="entry name" value="YdcF-like"/>
    <property type="match status" value="1"/>
</dbReference>